<name>A0ABC8RRF4_9AQUA</name>
<protein>
    <submittedName>
        <fullName evidence="4">Uncharacterized protein</fullName>
    </submittedName>
</protein>
<dbReference type="AlphaFoldDB" id="A0ABC8RRF4"/>
<feature type="region of interest" description="Disordered" evidence="3">
    <location>
        <begin position="45"/>
        <end position="143"/>
    </location>
</feature>
<feature type="compositionally biased region" description="Basic and acidic residues" evidence="3">
    <location>
        <begin position="70"/>
        <end position="79"/>
    </location>
</feature>
<comment type="caution">
    <text evidence="4">The sequence shown here is derived from an EMBL/GenBank/DDBJ whole genome shotgun (WGS) entry which is preliminary data.</text>
</comment>
<feature type="compositionally biased region" description="Basic residues" evidence="3">
    <location>
        <begin position="84"/>
        <end position="99"/>
    </location>
</feature>
<gene>
    <name evidence="4" type="ORF">ILEXP_LOCUS13039</name>
</gene>
<feature type="compositionally biased region" description="Basic and acidic residues" evidence="3">
    <location>
        <begin position="365"/>
        <end position="378"/>
    </location>
</feature>
<keyword evidence="2" id="KW-0341">Growth regulation</keyword>
<evidence type="ECO:0000313" key="4">
    <source>
        <dbReference type="EMBL" id="CAK9145243.1"/>
    </source>
</evidence>
<proteinExistence type="predicted"/>
<evidence type="ECO:0000256" key="2">
    <source>
        <dbReference type="ARBA" id="ARBA00022604"/>
    </source>
</evidence>
<keyword evidence="5" id="KW-1185">Reference proteome</keyword>
<evidence type="ECO:0000256" key="1">
    <source>
        <dbReference type="ARBA" id="ARBA00022448"/>
    </source>
</evidence>
<dbReference type="EMBL" id="CAUOFW020001469">
    <property type="protein sequence ID" value="CAK9145243.1"/>
    <property type="molecule type" value="Genomic_DNA"/>
</dbReference>
<evidence type="ECO:0000313" key="5">
    <source>
        <dbReference type="Proteomes" id="UP001642360"/>
    </source>
</evidence>
<dbReference type="Pfam" id="PF05266">
    <property type="entry name" value="DUF724"/>
    <property type="match status" value="1"/>
</dbReference>
<reference evidence="4 5" key="1">
    <citation type="submission" date="2024-02" db="EMBL/GenBank/DDBJ databases">
        <authorList>
            <person name="Vignale AGUSTIN F."/>
            <person name="Sosa J E."/>
            <person name="Modenutti C."/>
        </authorList>
    </citation>
    <scope>NUCLEOTIDE SEQUENCE [LARGE SCALE GENOMIC DNA]</scope>
</reference>
<keyword evidence="1" id="KW-0813">Transport</keyword>
<sequence length="388" mass="43053">MTDKEKNGDVAMDGMVCMINEVDFSTITGLGPPVPGKECMKFVGDDEKLTNGPPNQKINSTNMIKKRSAKKDEVSREKVLQASRKPHKKQPSKRGRRRSINSSIGSPIQDPQEDASGGKTTETNSRMASDEVPIGGVSDDQPLSKWFEGMHTPTTVDSSRVFPGWSVQQSAEANEIEKENFSVSPAVDDKGNTGQGGNGSLPFVKNTLLWQTIESMEVFERMPQKPHFHPLVDCKESSREGLAIGSMVTFCSVVERTASLRFDGPRSSIEECLETLVELESHGFDVQVVRDRLTGLLLIKDKHVHLQDQIKDVESEMVDHNVEKTKIVEEIGEIEKQIEELQEKRARAISMKEVKDSEIATLQSRSDELNEGIRKAQGEFEGSASAPW</sequence>
<evidence type="ECO:0000256" key="3">
    <source>
        <dbReference type="SAM" id="MobiDB-lite"/>
    </source>
</evidence>
<feature type="compositionally biased region" description="Polar residues" evidence="3">
    <location>
        <begin position="118"/>
        <end position="127"/>
    </location>
</feature>
<feature type="region of interest" description="Disordered" evidence="3">
    <location>
        <begin position="365"/>
        <end position="388"/>
    </location>
</feature>
<accession>A0ABC8RRF4</accession>
<organism evidence="4 5">
    <name type="scientific">Ilex paraguariensis</name>
    <name type="common">yerba mate</name>
    <dbReference type="NCBI Taxonomy" id="185542"/>
    <lineage>
        <taxon>Eukaryota</taxon>
        <taxon>Viridiplantae</taxon>
        <taxon>Streptophyta</taxon>
        <taxon>Embryophyta</taxon>
        <taxon>Tracheophyta</taxon>
        <taxon>Spermatophyta</taxon>
        <taxon>Magnoliopsida</taxon>
        <taxon>eudicotyledons</taxon>
        <taxon>Gunneridae</taxon>
        <taxon>Pentapetalae</taxon>
        <taxon>asterids</taxon>
        <taxon>campanulids</taxon>
        <taxon>Aquifoliales</taxon>
        <taxon>Aquifoliaceae</taxon>
        <taxon>Ilex</taxon>
    </lineage>
</organism>
<dbReference type="Proteomes" id="UP001642360">
    <property type="component" value="Unassembled WGS sequence"/>
</dbReference>
<dbReference type="InterPro" id="IPR007930">
    <property type="entry name" value="DUF724"/>
</dbReference>
<feature type="compositionally biased region" description="Polar residues" evidence="3">
    <location>
        <begin position="52"/>
        <end position="63"/>
    </location>
</feature>